<protein>
    <submittedName>
        <fullName evidence="2">Uncharacterized protein</fullName>
    </submittedName>
</protein>
<dbReference type="AlphaFoldDB" id="M8BIU6"/>
<organism evidence="2">
    <name type="scientific">Aegilops tauschii</name>
    <name type="common">Tausch's goatgrass</name>
    <name type="synonym">Aegilops squarrosa</name>
    <dbReference type="NCBI Taxonomy" id="37682"/>
    <lineage>
        <taxon>Eukaryota</taxon>
        <taxon>Viridiplantae</taxon>
        <taxon>Streptophyta</taxon>
        <taxon>Embryophyta</taxon>
        <taxon>Tracheophyta</taxon>
        <taxon>Spermatophyta</taxon>
        <taxon>Magnoliopsida</taxon>
        <taxon>Liliopsida</taxon>
        <taxon>Poales</taxon>
        <taxon>Poaceae</taxon>
        <taxon>BOP clade</taxon>
        <taxon>Pooideae</taxon>
        <taxon>Triticodae</taxon>
        <taxon>Triticeae</taxon>
        <taxon>Triticinae</taxon>
        <taxon>Aegilops</taxon>
    </lineage>
</organism>
<sequence length="110" mass="11932">MARQSAAAHKVRPAWPVKQHGNPPPTSSSPPPCSIHPSAMQAAVALSQSQASLLVRRLPRPYYYAYVSSTRFLSPQFHGSIFAFLTPASACGRWRNSAAAGRSRMMVCCC</sequence>
<proteinExistence type="predicted"/>
<feature type="region of interest" description="Disordered" evidence="1">
    <location>
        <begin position="1"/>
        <end position="33"/>
    </location>
</feature>
<name>M8BIU6_AEGTA</name>
<feature type="compositionally biased region" description="Pro residues" evidence="1">
    <location>
        <begin position="22"/>
        <end position="33"/>
    </location>
</feature>
<evidence type="ECO:0000256" key="1">
    <source>
        <dbReference type="SAM" id="MobiDB-lite"/>
    </source>
</evidence>
<evidence type="ECO:0000313" key="2">
    <source>
        <dbReference type="EnsemblPlants" id="EMT06678"/>
    </source>
</evidence>
<dbReference type="EnsemblPlants" id="EMT06678">
    <property type="protein sequence ID" value="EMT06678"/>
    <property type="gene ID" value="F775_43682"/>
</dbReference>
<reference evidence="2" key="1">
    <citation type="submission" date="2015-06" db="UniProtKB">
        <authorList>
            <consortium name="EnsemblPlants"/>
        </authorList>
    </citation>
    <scope>IDENTIFICATION</scope>
</reference>
<accession>M8BIU6</accession>